<feature type="transmembrane region" description="Helical" evidence="1">
    <location>
        <begin position="233"/>
        <end position="254"/>
    </location>
</feature>
<dbReference type="OrthoDB" id="5936019at2"/>
<keyword evidence="1" id="KW-0812">Transmembrane</keyword>
<feature type="transmembrane region" description="Helical" evidence="1">
    <location>
        <begin position="12"/>
        <end position="35"/>
    </location>
</feature>
<gene>
    <name evidence="2" type="ORF">SAMN06265348_11442</name>
</gene>
<proteinExistence type="predicted"/>
<reference evidence="2 3" key="1">
    <citation type="submission" date="2017-05" db="EMBL/GenBank/DDBJ databases">
        <authorList>
            <person name="Varghese N."/>
            <person name="Submissions S."/>
        </authorList>
    </citation>
    <scope>NUCLEOTIDE SEQUENCE [LARGE SCALE GENOMIC DNA]</scope>
    <source>
        <strain evidence="2 3">DSM 19036</strain>
    </source>
</reference>
<keyword evidence="3" id="KW-1185">Reference proteome</keyword>
<organism evidence="2 3">
    <name type="scientific">Pedobacter westerhofensis</name>
    <dbReference type="NCBI Taxonomy" id="425512"/>
    <lineage>
        <taxon>Bacteria</taxon>
        <taxon>Pseudomonadati</taxon>
        <taxon>Bacteroidota</taxon>
        <taxon>Sphingobacteriia</taxon>
        <taxon>Sphingobacteriales</taxon>
        <taxon>Sphingobacteriaceae</taxon>
        <taxon>Pedobacter</taxon>
    </lineage>
</organism>
<accession>A0A521FMI7</accession>
<feature type="transmembrane region" description="Helical" evidence="1">
    <location>
        <begin position="260"/>
        <end position="278"/>
    </location>
</feature>
<dbReference type="Proteomes" id="UP000320300">
    <property type="component" value="Unassembled WGS sequence"/>
</dbReference>
<dbReference type="RefSeq" id="WP_142530691.1">
    <property type="nucleotide sequence ID" value="NZ_CBCSJO010000013.1"/>
</dbReference>
<dbReference type="AlphaFoldDB" id="A0A521FMI7"/>
<sequence length="391" mass="44597">MQVYTSSKTPKSIVLILCSLGLLGLGYLLTMLLLHHTGSGHRAVDKWFAASFILLFILFIIYIALESCIATLNVGDDSIRFAGAIKRWELKFSDIKGYRHKDKYLLIEPLSKDGKRIGLRLSQPGTIQLIDLLKSRFDDLDLREREEEHKNILDDLRYGKTIAERAEKLEDATGASKLINAIGVMILLLSFILKIEKYTVAVAISAPIVFIIILRIYKGLIRIGTSKSSPYPSIPFGLAAVIICLIIKCFRYSIMDYHHVWQPALLVAIVLVVILMVANKSFSRISESRIMGIVLIMICSFLYGFCTVVCLNCVYDTSNSRYYQARVLDKWVSNGRTKAYHFKISQWREGGDTENIQVSRQMFDRINIEDPMNVYLYEGRLKIPWYVITDQ</sequence>
<evidence type="ECO:0000256" key="1">
    <source>
        <dbReference type="SAM" id="Phobius"/>
    </source>
</evidence>
<name>A0A521FMI7_9SPHI</name>
<keyword evidence="1" id="KW-1133">Transmembrane helix</keyword>
<dbReference type="EMBL" id="FXTN01000014">
    <property type="protein sequence ID" value="SMO97382.1"/>
    <property type="molecule type" value="Genomic_DNA"/>
</dbReference>
<feature type="transmembrane region" description="Helical" evidence="1">
    <location>
        <begin position="47"/>
        <end position="65"/>
    </location>
</feature>
<feature type="transmembrane region" description="Helical" evidence="1">
    <location>
        <begin position="290"/>
        <end position="315"/>
    </location>
</feature>
<evidence type="ECO:0000313" key="2">
    <source>
        <dbReference type="EMBL" id="SMO97382.1"/>
    </source>
</evidence>
<protein>
    <submittedName>
        <fullName evidence="2">Uncharacterized protein</fullName>
    </submittedName>
</protein>
<evidence type="ECO:0000313" key="3">
    <source>
        <dbReference type="Proteomes" id="UP000320300"/>
    </source>
</evidence>
<keyword evidence="1" id="KW-0472">Membrane</keyword>
<feature type="transmembrane region" description="Helical" evidence="1">
    <location>
        <begin position="201"/>
        <end position="221"/>
    </location>
</feature>